<comment type="caution">
    <text evidence="12">The sequence shown here is derived from an EMBL/GenBank/DDBJ whole genome shotgun (WGS) entry which is preliminary data.</text>
</comment>
<name>A0A6M0R7U4_9CLOT</name>
<dbReference type="NCBIfam" id="NF000840">
    <property type="entry name" value="PRK00071.1-3"/>
    <property type="match status" value="1"/>
</dbReference>
<evidence type="ECO:0000256" key="6">
    <source>
        <dbReference type="ARBA" id="ARBA00022741"/>
    </source>
</evidence>
<evidence type="ECO:0000259" key="11">
    <source>
        <dbReference type="Pfam" id="PF01467"/>
    </source>
</evidence>
<keyword evidence="5 10" id="KW-0548">Nucleotidyltransferase</keyword>
<evidence type="ECO:0000256" key="7">
    <source>
        <dbReference type="ARBA" id="ARBA00022840"/>
    </source>
</evidence>
<keyword evidence="4 10" id="KW-0808">Transferase</keyword>
<dbReference type="GO" id="GO:0005524">
    <property type="term" value="F:ATP binding"/>
    <property type="evidence" value="ECO:0007669"/>
    <property type="project" value="UniProtKB-KW"/>
</dbReference>
<evidence type="ECO:0000256" key="2">
    <source>
        <dbReference type="ARBA" id="ARBA00005019"/>
    </source>
</evidence>
<accession>A0A6M0R7U4</accession>
<dbReference type="InterPro" id="IPR005248">
    <property type="entry name" value="NadD/NMNAT"/>
</dbReference>
<organism evidence="12 13">
    <name type="scientific">Clostridium niameyense</name>
    <dbReference type="NCBI Taxonomy" id="1622073"/>
    <lineage>
        <taxon>Bacteria</taxon>
        <taxon>Bacillati</taxon>
        <taxon>Bacillota</taxon>
        <taxon>Clostridia</taxon>
        <taxon>Eubacteriales</taxon>
        <taxon>Clostridiaceae</taxon>
        <taxon>Clostridium</taxon>
    </lineage>
</organism>
<evidence type="ECO:0000256" key="9">
    <source>
        <dbReference type="ARBA" id="ARBA00048721"/>
    </source>
</evidence>
<dbReference type="UniPathway" id="UPA00253">
    <property type="reaction ID" value="UER00332"/>
</dbReference>
<comment type="pathway">
    <text evidence="2 10">Cofactor biosynthesis; NAD(+) biosynthesis; deamido-NAD(+) from nicotinate D-ribonucleotide: step 1/1.</text>
</comment>
<dbReference type="EMBL" id="SXDP01000001">
    <property type="protein sequence ID" value="NEZ45679.1"/>
    <property type="molecule type" value="Genomic_DNA"/>
</dbReference>
<gene>
    <name evidence="10" type="primary">nadD</name>
    <name evidence="12" type="ORF">FDF74_00470</name>
</gene>
<dbReference type="Proteomes" id="UP000473885">
    <property type="component" value="Unassembled WGS sequence"/>
</dbReference>
<dbReference type="SUPFAM" id="SSF52374">
    <property type="entry name" value="Nucleotidylyl transferase"/>
    <property type="match status" value="1"/>
</dbReference>
<dbReference type="EC" id="2.7.7.18" evidence="10"/>
<comment type="catalytic activity">
    <reaction evidence="9 10">
        <text>nicotinate beta-D-ribonucleotide + ATP + H(+) = deamido-NAD(+) + diphosphate</text>
        <dbReference type="Rhea" id="RHEA:22860"/>
        <dbReference type="ChEBI" id="CHEBI:15378"/>
        <dbReference type="ChEBI" id="CHEBI:30616"/>
        <dbReference type="ChEBI" id="CHEBI:33019"/>
        <dbReference type="ChEBI" id="CHEBI:57502"/>
        <dbReference type="ChEBI" id="CHEBI:58437"/>
        <dbReference type="EC" id="2.7.7.18"/>
    </reaction>
</comment>
<dbReference type="NCBIfam" id="TIGR00482">
    <property type="entry name" value="nicotinate (nicotinamide) nucleotide adenylyltransferase"/>
    <property type="match status" value="1"/>
</dbReference>
<dbReference type="HAMAP" id="MF_00244">
    <property type="entry name" value="NaMN_adenylyltr"/>
    <property type="match status" value="1"/>
</dbReference>
<dbReference type="CDD" id="cd02165">
    <property type="entry name" value="NMNAT"/>
    <property type="match status" value="1"/>
</dbReference>
<dbReference type="AlphaFoldDB" id="A0A6M0R7U4"/>
<evidence type="ECO:0000256" key="8">
    <source>
        <dbReference type="ARBA" id="ARBA00023027"/>
    </source>
</evidence>
<proteinExistence type="inferred from homology"/>
<comment type="similarity">
    <text evidence="10">Belongs to the NadD family.</text>
</comment>
<dbReference type="GO" id="GO:0004515">
    <property type="term" value="F:nicotinate-nucleotide adenylyltransferase activity"/>
    <property type="evidence" value="ECO:0007669"/>
    <property type="project" value="UniProtKB-UniRule"/>
</dbReference>
<evidence type="ECO:0000256" key="10">
    <source>
        <dbReference type="HAMAP-Rule" id="MF_00244"/>
    </source>
</evidence>
<dbReference type="PANTHER" id="PTHR39321:SF3">
    <property type="entry name" value="PHOSPHOPANTETHEINE ADENYLYLTRANSFERASE"/>
    <property type="match status" value="1"/>
</dbReference>
<evidence type="ECO:0000313" key="12">
    <source>
        <dbReference type="EMBL" id="NEZ45679.1"/>
    </source>
</evidence>
<evidence type="ECO:0000313" key="13">
    <source>
        <dbReference type="Proteomes" id="UP000473885"/>
    </source>
</evidence>
<evidence type="ECO:0000256" key="4">
    <source>
        <dbReference type="ARBA" id="ARBA00022679"/>
    </source>
</evidence>
<comment type="function">
    <text evidence="1 10">Catalyzes the reversible adenylation of nicotinate mononucleotide (NaMN) to nicotinic acid adenine dinucleotide (NaAD).</text>
</comment>
<keyword evidence="6 10" id="KW-0547">Nucleotide-binding</keyword>
<dbReference type="Gene3D" id="3.40.50.620">
    <property type="entry name" value="HUPs"/>
    <property type="match status" value="1"/>
</dbReference>
<keyword evidence="7 10" id="KW-0067">ATP-binding</keyword>
<protein>
    <recommendedName>
        <fullName evidence="10">Probable nicotinate-nucleotide adenylyltransferase</fullName>
        <ecNumber evidence="10">2.7.7.18</ecNumber>
    </recommendedName>
    <alternativeName>
        <fullName evidence="10">Deamido-NAD(+) diphosphorylase</fullName>
    </alternativeName>
    <alternativeName>
        <fullName evidence="10">Deamido-NAD(+) pyrophosphorylase</fullName>
    </alternativeName>
    <alternativeName>
        <fullName evidence="10">Nicotinate mononucleotide adenylyltransferase</fullName>
        <shortName evidence="10">NaMN adenylyltransferase</shortName>
    </alternativeName>
</protein>
<keyword evidence="13" id="KW-1185">Reference proteome</keyword>
<feature type="domain" description="Cytidyltransferase-like" evidence="11">
    <location>
        <begin position="6"/>
        <end position="175"/>
    </location>
</feature>
<keyword evidence="8 10" id="KW-0520">NAD</keyword>
<evidence type="ECO:0000256" key="3">
    <source>
        <dbReference type="ARBA" id="ARBA00022642"/>
    </source>
</evidence>
<keyword evidence="3 10" id="KW-0662">Pyridine nucleotide biosynthesis</keyword>
<reference evidence="12 13" key="1">
    <citation type="submission" date="2019-04" db="EMBL/GenBank/DDBJ databases">
        <title>Genome sequencing of Clostridium botulinum Groups I-IV and Clostridium butyricum.</title>
        <authorList>
            <person name="Brunt J."/>
            <person name="Van Vliet A.H.M."/>
            <person name="Stringer S.C."/>
            <person name="Carter A.T."/>
            <person name="Peck M.W."/>
        </authorList>
    </citation>
    <scope>NUCLEOTIDE SEQUENCE [LARGE SCALE GENOMIC DNA]</scope>
    <source>
        <strain evidence="12 13">IFR 18/094</strain>
    </source>
</reference>
<dbReference type="GO" id="GO:0009435">
    <property type="term" value="P:NAD+ biosynthetic process"/>
    <property type="evidence" value="ECO:0007669"/>
    <property type="project" value="UniProtKB-UniRule"/>
</dbReference>
<dbReference type="Pfam" id="PF01467">
    <property type="entry name" value="CTP_transf_like"/>
    <property type="match status" value="1"/>
</dbReference>
<dbReference type="RefSeq" id="WP_163248119.1">
    <property type="nucleotide sequence ID" value="NZ_SXDP01000001.1"/>
</dbReference>
<dbReference type="NCBIfam" id="TIGR00125">
    <property type="entry name" value="cyt_tran_rel"/>
    <property type="match status" value="1"/>
</dbReference>
<dbReference type="InterPro" id="IPR004821">
    <property type="entry name" value="Cyt_trans-like"/>
</dbReference>
<sequence>MVKKAILGGTFDPIHNGHINVAYEALERFKLDKVIFMPAGNPPHKLKIEKTPANIRYEMVKIAIQDEEKFSISDYEINRKDISYTYKTLKYFTKLEPDTSWYFITGADCLSYLDHWKNLEEILSMCNFVIFSREGFKQQQEIINAKRYMEQKYKDKMLFIEAPILDISSTNIRNRIESGKEVKFYMPDSVYEFIKDKNIYKK</sequence>
<dbReference type="PANTHER" id="PTHR39321">
    <property type="entry name" value="NICOTINATE-NUCLEOTIDE ADENYLYLTRANSFERASE-RELATED"/>
    <property type="match status" value="1"/>
</dbReference>
<evidence type="ECO:0000256" key="5">
    <source>
        <dbReference type="ARBA" id="ARBA00022695"/>
    </source>
</evidence>
<dbReference type="InterPro" id="IPR014729">
    <property type="entry name" value="Rossmann-like_a/b/a_fold"/>
</dbReference>
<evidence type="ECO:0000256" key="1">
    <source>
        <dbReference type="ARBA" id="ARBA00002324"/>
    </source>
</evidence>